<organism evidence="2 3">
    <name type="scientific">Schizothecium vesticola</name>
    <dbReference type="NCBI Taxonomy" id="314040"/>
    <lineage>
        <taxon>Eukaryota</taxon>
        <taxon>Fungi</taxon>
        <taxon>Dikarya</taxon>
        <taxon>Ascomycota</taxon>
        <taxon>Pezizomycotina</taxon>
        <taxon>Sordariomycetes</taxon>
        <taxon>Sordariomycetidae</taxon>
        <taxon>Sordariales</taxon>
        <taxon>Schizotheciaceae</taxon>
        <taxon>Schizothecium</taxon>
    </lineage>
</organism>
<dbReference type="SUPFAM" id="SSF81383">
    <property type="entry name" value="F-box domain"/>
    <property type="match status" value="1"/>
</dbReference>
<comment type="caution">
    <text evidence="2">The sequence shown here is derived from an EMBL/GenBank/DDBJ whole genome shotgun (WGS) entry which is preliminary data.</text>
</comment>
<feature type="compositionally biased region" description="Low complexity" evidence="1">
    <location>
        <begin position="184"/>
        <end position="198"/>
    </location>
</feature>
<evidence type="ECO:0008006" key="4">
    <source>
        <dbReference type="Google" id="ProtNLM"/>
    </source>
</evidence>
<gene>
    <name evidence="2" type="ORF">B0T18DRAFT_430864</name>
</gene>
<keyword evidence="3" id="KW-1185">Reference proteome</keyword>
<evidence type="ECO:0000313" key="3">
    <source>
        <dbReference type="Proteomes" id="UP001172155"/>
    </source>
</evidence>
<dbReference type="AlphaFoldDB" id="A0AA40EQH2"/>
<dbReference type="Proteomes" id="UP001172155">
    <property type="component" value="Unassembled WGS sequence"/>
</dbReference>
<proteinExistence type="predicted"/>
<evidence type="ECO:0000256" key="1">
    <source>
        <dbReference type="SAM" id="MobiDB-lite"/>
    </source>
</evidence>
<dbReference type="EMBL" id="JAUKUD010000005">
    <property type="protein sequence ID" value="KAK0743620.1"/>
    <property type="molecule type" value="Genomic_DNA"/>
</dbReference>
<dbReference type="CDD" id="cd09917">
    <property type="entry name" value="F-box_SF"/>
    <property type="match status" value="1"/>
</dbReference>
<protein>
    <recommendedName>
        <fullName evidence="4">F-box domain-containing protein</fullName>
    </recommendedName>
</protein>
<feature type="region of interest" description="Disordered" evidence="1">
    <location>
        <begin position="174"/>
        <end position="198"/>
    </location>
</feature>
<name>A0AA40EQH2_9PEZI</name>
<feature type="compositionally biased region" description="Pro residues" evidence="1">
    <location>
        <begin position="174"/>
        <end position="183"/>
    </location>
</feature>
<dbReference type="InterPro" id="IPR036047">
    <property type="entry name" value="F-box-like_dom_sf"/>
</dbReference>
<sequence length="409" mass="45133">MLWMGQTASSPQPNPLLQLPVDIILRIALHHLLPPDALCLALTCKDLYTLCFARVRSRFPPNTWRPLENPDRNAFLALLERDVATYLSHCESCAVLHPLTTWSSSTATSPLLFPWTVTHSACRSAAATSPNNQTNLRSTGFAADIATVFRLRTQARLRRRLTLQTLVSGISWPPWPWTSPSPGPQSRQQQQQQQQEQPAGKPLWLVSWHAKVVRGPELLLRCTRRLDYRPTTLRAFGAALEACRYPACRHVSVSEGADALLAVGRHAPCHGDGDAAPARACAECLTDYIVVVSVPRALVEAAPLPDDATPQAPGEAPRCYGWRFEVRTYHRLGGGTAGREGARVGPRVVPGRRDMVRDPAGSIAELWKADGRAGWEVEGGRYREVITEHGRRTWTATMVGRSWGGPFNS</sequence>
<evidence type="ECO:0000313" key="2">
    <source>
        <dbReference type="EMBL" id="KAK0743620.1"/>
    </source>
</evidence>
<reference evidence="2" key="1">
    <citation type="submission" date="2023-06" db="EMBL/GenBank/DDBJ databases">
        <title>Genome-scale phylogeny and comparative genomics of the fungal order Sordariales.</title>
        <authorList>
            <consortium name="Lawrence Berkeley National Laboratory"/>
            <person name="Hensen N."/>
            <person name="Bonometti L."/>
            <person name="Westerberg I."/>
            <person name="Brannstrom I.O."/>
            <person name="Guillou S."/>
            <person name="Cros-Aarteil S."/>
            <person name="Calhoun S."/>
            <person name="Haridas S."/>
            <person name="Kuo A."/>
            <person name="Mondo S."/>
            <person name="Pangilinan J."/>
            <person name="Riley R."/>
            <person name="LaButti K."/>
            <person name="Andreopoulos B."/>
            <person name="Lipzen A."/>
            <person name="Chen C."/>
            <person name="Yanf M."/>
            <person name="Daum C."/>
            <person name="Ng V."/>
            <person name="Clum A."/>
            <person name="Steindorff A."/>
            <person name="Ohm R."/>
            <person name="Martin F."/>
            <person name="Silar P."/>
            <person name="Natvig D."/>
            <person name="Lalanne C."/>
            <person name="Gautier V."/>
            <person name="Ament-velasquez S.L."/>
            <person name="Kruys A."/>
            <person name="Hutchinson M.I."/>
            <person name="Powell A.J."/>
            <person name="Barry K."/>
            <person name="Miller A.N."/>
            <person name="Grigoriev I.V."/>
            <person name="Debuchy R."/>
            <person name="Gladieux P."/>
            <person name="Thoren M.H."/>
            <person name="Johannesson H."/>
        </authorList>
    </citation>
    <scope>NUCLEOTIDE SEQUENCE</scope>
    <source>
        <strain evidence="2">SMH3187-1</strain>
    </source>
</reference>
<accession>A0AA40EQH2</accession>